<dbReference type="InterPro" id="IPR018727">
    <property type="entry name" value="DUF2267"/>
</dbReference>
<evidence type="ECO:0000256" key="2">
    <source>
        <dbReference type="ARBA" id="ARBA00006472"/>
    </source>
</evidence>
<evidence type="ECO:0000256" key="4">
    <source>
        <dbReference type="ARBA" id="ARBA00021735"/>
    </source>
</evidence>
<dbReference type="EMBL" id="JRZE01000006">
    <property type="protein sequence ID" value="KHF43150.1"/>
    <property type="molecule type" value="Genomic_DNA"/>
</dbReference>
<dbReference type="Proteomes" id="UP000030848">
    <property type="component" value="Unassembled WGS sequence"/>
</dbReference>
<dbReference type="OrthoDB" id="3618409at2"/>
<keyword evidence="5 7" id="KW-0456">Lyase</keyword>
<sequence length="238" mass="26371">MKYQDLIESVRDRVQLDDSEHARQAVEAVLATLGHCMTPDARTQLAEHLPGLLEPAMEVPGDTEIRDSEALLIEIAYRIDSTPERARYIGEALLETLREMDPDLVDELRGELHTDLLETLEPEGEPPEWAGSVDPSAPVELSDDEVEQALQRLPEWDGDHNAIQRTVVLPRDRHIPLIHGVQTEARKTNNHVRIDQDGDSVTFTLNTASKGVVTESDIDLAERINNVVAEVGSSGKPG</sequence>
<evidence type="ECO:0000313" key="8">
    <source>
        <dbReference type="Proteomes" id="UP000030848"/>
    </source>
</evidence>
<comment type="caution">
    <text evidence="7">The sequence shown here is derived from an EMBL/GenBank/DDBJ whole genome shotgun (WGS) entry which is preliminary data.</text>
</comment>
<accession>A0A837D6C4</accession>
<feature type="region of interest" description="Disordered" evidence="6">
    <location>
        <begin position="121"/>
        <end position="140"/>
    </location>
</feature>
<protein>
    <recommendedName>
        <fullName evidence="4">Putative pterin-4-alpha-carbinolamine dehydratase</fullName>
        <ecNumber evidence="3">4.2.1.96</ecNumber>
    </recommendedName>
</protein>
<dbReference type="InterPro" id="IPR036428">
    <property type="entry name" value="PCD_sf"/>
</dbReference>
<dbReference type="RefSeq" id="WP_037312186.1">
    <property type="nucleotide sequence ID" value="NZ_FOWS01000001.1"/>
</dbReference>
<evidence type="ECO:0000256" key="6">
    <source>
        <dbReference type="SAM" id="MobiDB-lite"/>
    </source>
</evidence>
<name>A0A837D6C4_9PSEU</name>
<evidence type="ECO:0000256" key="3">
    <source>
        <dbReference type="ARBA" id="ARBA00013252"/>
    </source>
</evidence>
<gene>
    <name evidence="7" type="ORF">MINT15_33520</name>
</gene>
<comment type="catalytic activity">
    <reaction evidence="1">
        <text>(4aS,6R)-4a-hydroxy-L-erythro-5,6,7,8-tetrahydrobiopterin = (6R)-L-erythro-6,7-dihydrobiopterin + H2O</text>
        <dbReference type="Rhea" id="RHEA:11920"/>
        <dbReference type="ChEBI" id="CHEBI:15377"/>
        <dbReference type="ChEBI" id="CHEBI:15642"/>
        <dbReference type="ChEBI" id="CHEBI:43120"/>
        <dbReference type="EC" id="4.2.1.96"/>
    </reaction>
</comment>
<dbReference type="GO" id="GO:0008124">
    <property type="term" value="F:4-alpha-hydroxytetrahydrobiopterin dehydratase activity"/>
    <property type="evidence" value="ECO:0007669"/>
    <property type="project" value="UniProtKB-EC"/>
</dbReference>
<dbReference type="Pfam" id="PF10025">
    <property type="entry name" value="DUF2267"/>
    <property type="match status" value="1"/>
</dbReference>
<dbReference type="Pfam" id="PF01329">
    <property type="entry name" value="Pterin_4a"/>
    <property type="match status" value="1"/>
</dbReference>
<dbReference type="SUPFAM" id="SSF55248">
    <property type="entry name" value="PCD-like"/>
    <property type="match status" value="1"/>
</dbReference>
<dbReference type="Gene3D" id="1.10.490.110">
    <property type="entry name" value="Uncharacterized conserved protein DUF2267"/>
    <property type="match status" value="1"/>
</dbReference>
<organism evidence="7 8">
    <name type="scientific">Saccharomonospora viridis</name>
    <dbReference type="NCBI Taxonomy" id="1852"/>
    <lineage>
        <taxon>Bacteria</taxon>
        <taxon>Bacillati</taxon>
        <taxon>Actinomycetota</taxon>
        <taxon>Actinomycetes</taxon>
        <taxon>Pseudonocardiales</taxon>
        <taxon>Pseudonocardiaceae</taxon>
        <taxon>Saccharomonospora</taxon>
    </lineage>
</organism>
<dbReference type="AlphaFoldDB" id="A0A837D6C4"/>
<dbReference type="InterPro" id="IPR001533">
    <property type="entry name" value="Pterin_deHydtase"/>
</dbReference>
<dbReference type="Gene3D" id="3.30.1360.20">
    <property type="entry name" value="Transcriptional coactivator/pterin dehydratase"/>
    <property type="match status" value="1"/>
</dbReference>
<proteinExistence type="inferred from homology"/>
<evidence type="ECO:0000313" key="7">
    <source>
        <dbReference type="EMBL" id="KHF43150.1"/>
    </source>
</evidence>
<dbReference type="GO" id="GO:0006729">
    <property type="term" value="P:tetrahydrobiopterin biosynthetic process"/>
    <property type="evidence" value="ECO:0007669"/>
    <property type="project" value="InterPro"/>
</dbReference>
<comment type="similarity">
    <text evidence="2">Belongs to the pterin-4-alpha-carbinolamine dehydratase family.</text>
</comment>
<evidence type="ECO:0000256" key="1">
    <source>
        <dbReference type="ARBA" id="ARBA00001554"/>
    </source>
</evidence>
<dbReference type="InterPro" id="IPR038282">
    <property type="entry name" value="DUF2267_sf"/>
</dbReference>
<reference evidence="7 8" key="1">
    <citation type="submission" date="2014-10" db="EMBL/GenBank/DDBJ databases">
        <title>Genome sequence of Micropolyspora internatus JCM3315.</title>
        <authorList>
            <person name="Shin S.-K."/>
            <person name="Yi H."/>
        </authorList>
    </citation>
    <scope>NUCLEOTIDE SEQUENCE [LARGE SCALE GENOMIC DNA]</scope>
    <source>
        <strain evidence="7 8">JCM 3315</strain>
    </source>
</reference>
<evidence type="ECO:0000256" key="5">
    <source>
        <dbReference type="ARBA" id="ARBA00023239"/>
    </source>
</evidence>
<dbReference type="EC" id="4.2.1.96" evidence="3"/>